<feature type="signal peptide" evidence="12">
    <location>
        <begin position="1"/>
        <end position="33"/>
    </location>
</feature>
<feature type="domain" description="TonB-dependent receptor-like beta-barrel" evidence="13">
    <location>
        <begin position="220"/>
        <end position="562"/>
    </location>
</feature>
<dbReference type="InterPro" id="IPR037066">
    <property type="entry name" value="Plug_dom_sf"/>
</dbReference>
<feature type="chain" id="PRO_5047350848" evidence="12">
    <location>
        <begin position="34"/>
        <end position="609"/>
    </location>
</feature>
<organism evidence="15 16">
    <name type="scientific">Geomonas paludis</name>
    <dbReference type="NCBI Taxonomy" id="2740185"/>
    <lineage>
        <taxon>Bacteria</taxon>
        <taxon>Pseudomonadati</taxon>
        <taxon>Thermodesulfobacteriota</taxon>
        <taxon>Desulfuromonadia</taxon>
        <taxon>Geobacterales</taxon>
        <taxon>Geobacteraceae</taxon>
        <taxon>Geomonas</taxon>
    </lineage>
</organism>
<dbReference type="InterPro" id="IPR039426">
    <property type="entry name" value="TonB-dep_rcpt-like"/>
</dbReference>
<keyword evidence="7 11" id="KW-0798">TonB box</keyword>
<keyword evidence="5 12" id="KW-0732">Signal</keyword>
<dbReference type="Proteomes" id="UP000831485">
    <property type="component" value="Chromosome"/>
</dbReference>
<proteinExistence type="inferred from homology"/>
<keyword evidence="6" id="KW-0406">Ion transport</keyword>
<dbReference type="Pfam" id="PF07715">
    <property type="entry name" value="Plug"/>
    <property type="match status" value="1"/>
</dbReference>
<dbReference type="EMBL" id="CP096574">
    <property type="protein sequence ID" value="UPU37970.1"/>
    <property type="molecule type" value="Genomic_DNA"/>
</dbReference>
<dbReference type="Pfam" id="PF00593">
    <property type="entry name" value="TonB_dep_Rec_b-barrel"/>
    <property type="match status" value="1"/>
</dbReference>
<evidence type="ECO:0000259" key="14">
    <source>
        <dbReference type="Pfam" id="PF07715"/>
    </source>
</evidence>
<evidence type="ECO:0000256" key="6">
    <source>
        <dbReference type="ARBA" id="ARBA00023065"/>
    </source>
</evidence>
<keyword evidence="8 10" id="KW-0472">Membrane</keyword>
<evidence type="ECO:0000259" key="13">
    <source>
        <dbReference type="Pfam" id="PF00593"/>
    </source>
</evidence>
<gene>
    <name evidence="15" type="ORF">M1B72_09740</name>
</gene>
<evidence type="ECO:0000256" key="10">
    <source>
        <dbReference type="PROSITE-ProRule" id="PRU01360"/>
    </source>
</evidence>
<evidence type="ECO:0000256" key="5">
    <source>
        <dbReference type="ARBA" id="ARBA00022729"/>
    </source>
</evidence>
<evidence type="ECO:0000313" key="15">
    <source>
        <dbReference type="EMBL" id="UPU37970.1"/>
    </source>
</evidence>
<evidence type="ECO:0000256" key="11">
    <source>
        <dbReference type="RuleBase" id="RU003357"/>
    </source>
</evidence>
<dbReference type="InterPro" id="IPR036942">
    <property type="entry name" value="Beta-barrel_TonB_sf"/>
</dbReference>
<keyword evidence="15" id="KW-0675">Receptor</keyword>
<comment type="subcellular location">
    <subcellularLocation>
        <location evidence="1 10">Cell outer membrane</location>
        <topology evidence="1 10">Multi-pass membrane protein</topology>
    </subcellularLocation>
</comment>
<keyword evidence="9 10" id="KW-0998">Cell outer membrane</keyword>
<dbReference type="PROSITE" id="PS52016">
    <property type="entry name" value="TONB_DEPENDENT_REC_3"/>
    <property type="match status" value="1"/>
</dbReference>
<keyword evidence="4 10" id="KW-0812">Transmembrane</keyword>
<evidence type="ECO:0000256" key="9">
    <source>
        <dbReference type="ARBA" id="ARBA00023237"/>
    </source>
</evidence>
<dbReference type="Gene3D" id="2.40.170.20">
    <property type="entry name" value="TonB-dependent receptor, beta-barrel domain"/>
    <property type="match status" value="1"/>
</dbReference>
<accession>A0ABY4LIZ2</accession>
<reference evidence="15" key="1">
    <citation type="submission" date="2022-04" db="EMBL/GenBank/DDBJ databases">
        <authorList>
            <person name="Liu G."/>
        </authorList>
    </citation>
    <scope>NUCLEOTIDE SEQUENCE</scope>
    <source>
        <strain evidence="15">RG22</strain>
    </source>
</reference>
<evidence type="ECO:0000256" key="2">
    <source>
        <dbReference type="ARBA" id="ARBA00022448"/>
    </source>
</evidence>
<name>A0ABY4LIZ2_9BACT</name>
<sequence length="609" mass="66421">MRKTSPFLSVYDAVRPILLTVALCLLTVVPATCDDDLSTVELFNGGGAELVSASRSPRPASQTAENITVVTAEEIAALNAHTLPEILYSITGVQLEIIGTPGTNTNIEIQGSDFDHVLVLIDNVPINSLADNFPDLAAIPAAIIDRIEIVKGAASSSWGSALGGVINVITKMPQQDSAYGGTVSGSFGTRETVDGRIEGSGTVDRLGYYLSAGKLRSDGLRPNNQSNLDSLYGKLHYELPVRGGVTLSTLYTNKKTGILDFPNFHVNDQKHELISSLALQLPLDNRLSLDAAVRTRQSVMEMFVVSSATSNVLQRGLEDDDSTGGTLKLSWQGDWQLVVAGVDYDHVRVLLRGGQLPGEQDKSADRLGVYLNDTFSLGNFAITPSARFDWTGFGGNRFSPSFGITYALSENSLLRGYTARGYSLTSLNRGDATEKVWTSQLGFESGEIPYLWLKATLFRNDTWDVLSNEWGRVVKKRQLKQGGEFELRTVPLLNTSLGAGYTYIHATEGDDGPELSSIPRHTLKLGLHYRDPSQLQAQLTGYYIDWNAPAGKSGGVLWDLHLSKTFEYPQFGAVEIFGSLRNIFDGKQYVSDLYKNTGRWAEAGVRCHF</sequence>
<dbReference type="Gene3D" id="2.170.130.10">
    <property type="entry name" value="TonB-dependent receptor, plug domain"/>
    <property type="match status" value="1"/>
</dbReference>
<keyword evidence="2 10" id="KW-0813">Transport</keyword>
<dbReference type="SUPFAM" id="SSF56935">
    <property type="entry name" value="Porins"/>
    <property type="match status" value="1"/>
</dbReference>
<evidence type="ECO:0000256" key="3">
    <source>
        <dbReference type="ARBA" id="ARBA00022452"/>
    </source>
</evidence>
<protein>
    <submittedName>
        <fullName evidence="15">TonB-dependent receptor</fullName>
    </submittedName>
</protein>
<dbReference type="PANTHER" id="PTHR30069:SF53">
    <property type="entry name" value="COLICIN I RECEPTOR-RELATED"/>
    <property type="match status" value="1"/>
</dbReference>
<dbReference type="PANTHER" id="PTHR30069">
    <property type="entry name" value="TONB-DEPENDENT OUTER MEMBRANE RECEPTOR"/>
    <property type="match status" value="1"/>
</dbReference>
<evidence type="ECO:0000256" key="1">
    <source>
        <dbReference type="ARBA" id="ARBA00004571"/>
    </source>
</evidence>
<comment type="similarity">
    <text evidence="10 11">Belongs to the TonB-dependent receptor family.</text>
</comment>
<keyword evidence="16" id="KW-1185">Reference proteome</keyword>
<dbReference type="InterPro" id="IPR012910">
    <property type="entry name" value="Plug_dom"/>
</dbReference>
<evidence type="ECO:0000256" key="12">
    <source>
        <dbReference type="SAM" id="SignalP"/>
    </source>
</evidence>
<evidence type="ECO:0000313" key="16">
    <source>
        <dbReference type="Proteomes" id="UP000831485"/>
    </source>
</evidence>
<evidence type="ECO:0000256" key="8">
    <source>
        <dbReference type="ARBA" id="ARBA00023136"/>
    </source>
</evidence>
<keyword evidence="3 10" id="KW-1134">Transmembrane beta strand</keyword>
<dbReference type="RefSeq" id="WP_248647298.1">
    <property type="nucleotide sequence ID" value="NZ_CP096574.1"/>
</dbReference>
<evidence type="ECO:0000256" key="7">
    <source>
        <dbReference type="ARBA" id="ARBA00023077"/>
    </source>
</evidence>
<feature type="domain" description="TonB-dependent receptor plug" evidence="14">
    <location>
        <begin position="61"/>
        <end position="165"/>
    </location>
</feature>
<evidence type="ECO:0000256" key="4">
    <source>
        <dbReference type="ARBA" id="ARBA00022692"/>
    </source>
</evidence>
<dbReference type="InterPro" id="IPR000531">
    <property type="entry name" value="Beta-barrel_TonB"/>
</dbReference>